<evidence type="ECO:0000313" key="4">
    <source>
        <dbReference type="EMBL" id="RKQ60447.1"/>
    </source>
</evidence>
<dbReference type="Gene3D" id="1.10.357.40">
    <property type="entry name" value="YbiA-like"/>
    <property type="match status" value="1"/>
</dbReference>
<sequence>MEKILNFRGKYFFLSNFYPCKVEYEGLVYPSVENAFQAAKTAPHRRMPFTRVFPKEAKKMGRKVLLLGGVGHWESRKVKVMEELVRRKFNQNLDLKEKLLETEDALLIEGNRWGDEFWGVNLRKPDPDSPWGYKGKNMLGQILMKIRQELREEI</sequence>
<proteinExistence type="predicted"/>
<dbReference type="RefSeq" id="WP_211321830.1">
    <property type="nucleotide sequence ID" value="NZ_RBIE01000004.1"/>
</dbReference>
<evidence type="ECO:0000259" key="3">
    <source>
        <dbReference type="Pfam" id="PF08719"/>
    </source>
</evidence>
<organism evidence="4 5">
    <name type="scientific">Thermovibrio guaymasensis</name>
    <dbReference type="NCBI Taxonomy" id="240167"/>
    <lineage>
        <taxon>Bacteria</taxon>
        <taxon>Pseudomonadati</taxon>
        <taxon>Aquificota</taxon>
        <taxon>Aquificia</taxon>
        <taxon>Desulfurobacteriales</taxon>
        <taxon>Desulfurobacteriaceae</taxon>
        <taxon>Thermovibrio</taxon>
    </lineage>
</organism>
<dbReference type="Proteomes" id="UP000280881">
    <property type="component" value="Unassembled WGS sequence"/>
</dbReference>
<gene>
    <name evidence="4" type="ORF">C7457_1524</name>
</gene>
<evidence type="ECO:0000256" key="1">
    <source>
        <dbReference type="ARBA" id="ARBA00000022"/>
    </source>
</evidence>
<evidence type="ECO:0000313" key="5">
    <source>
        <dbReference type="Proteomes" id="UP000280881"/>
    </source>
</evidence>
<dbReference type="CDD" id="cd15457">
    <property type="entry name" value="NADAR"/>
    <property type="match status" value="1"/>
</dbReference>
<protein>
    <recommendedName>
        <fullName evidence="3">NADAR domain-containing protein</fullName>
    </recommendedName>
</protein>
<dbReference type="InterPro" id="IPR037238">
    <property type="entry name" value="YbiA-like_sf"/>
</dbReference>
<dbReference type="Pfam" id="PF08719">
    <property type="entry name" value="NADAR"/>
    <property type="match status" value="1"/>
</dbReference>
<dbReference type="AlphaFoldDB" id="A0A420W5R8"/>
<dbReference type="InterPro" id="IPR012816">
    <property type="entry name" value="NADAR"/>
</dbReference>
<comment type="catalytic activity">
    <reaction evidence="2">
        <text>2,5-diamino-6-hydroxy-4-(5-phosphoribosylamino)-pyrimidine + H2O = 2,5,6-triamino-4-hydroxypyrimidine + D-ribose 5-phosphate</text>
        <dbReference type="Rhea" id="RHEA:23436"/>
        <dbReference type="ChEBI" id="CHEBI:15377"/>
        <dbReference type="ChEBI" id="CHEBI:58614"/>
        <dbReference type="ChEBI" id="CHEBI:78346"/>
        <dbReference type="ChEBI" id="CHEBI:137796"/>
    </reaction>
</comment>
<evidence type="ECO:0000256" key="2">
    <source>
        <dbReference type="ARBA" id="ARBA00000751"/>
    </source>
</evidence>
<dbReference type="EMBL" id="RBIE01000004">
    <property type="protein sequence ID" value="RKQ60447.1"/>
    <property type="molecule type" value="Genomic_DNA"/>
</dbReference>
<comment type="caution">
    <text evidence="4">The sequence shown here is derived from an EMBL/GenBank/DDBJ whole genome shotgun (WGS) entry which is preliminary data.</text>
</comment>
<dbReference type="NCBIfam" id="TIGR02464">
    <property type="entry name" value="ribofla_fusion"/>
    <property type="match status" value="1"/>
</dbReference>
<feature type="domain" description="NADAR" evidence="3">
    <location>
        <begin position="10"/>
        <end position="151"/>
    </location>
</feature>
<dbReference type="SUPFAM" id="SSF143990">
    <property type="entry name" value="YbiA-like"/>
    <property type="match status" value="1"/>
</dbReference>
<name>A0A420W5R8_9BACT</name>
<reference evidence="4 5" key="1">
    <citation type="submission" date="2018-10" db="EMBL/GenBank/DDBJ databases">
        <title>Genomic Encyclopedia of Type Strains, Phase IV (KMG-IV): sequencing the most valuable type-strain genomes for metagenomic binning, comparative biology and taxonomic classification.</title>
        <authorList>
            <person name="Goeker M."/>
        </authorList>
    </citation>
    <scope>NUCLEOTIDE SEQUENCE [LARGE SCALE GENOMIC DNA]</scope>
    <source>
        <strain evidence="4 5">DSM 15521</strain>
    </source>
</reference>
<accession>A0A420W5R8</accession>
<comment type="catalytic activity">
    <reaction evidence="1">
        <text>5-amino-6-(5-phospho-D-ribosylamino)uracil + H2O = 5,6-diaminouracil + D-ribose 5-phosphate</text>
        <dbReference type="Rhea" id="RHEA:55020"/>
        <dbReference type="ChEBI" id="CHEBI:15377"/>
        <dbReference type="ChEBI" id="CHEBI:46252"/>
        <dbReference type="ChEBI" id="CHEBI:58453"/>
        <dbReference type="ChEBI" id="CHEBI:78346"/>
    </reaction>
</comment>
<keyword evidence="5" id="KW-1185">Reference proteome</keyword>